<reference evidence="1" key="1">
    <citation type="journal article" date="2013" name="J. Virol.">
        <title>New Insights into the Evolution of Entomopoxvirinae from the Complete Genome Sequences of Four Entomopoxviruses Infecting Adoxophyes honmai, Choristoneura biennis, Choristoneura rosaceana, and Mythimna separata.</title>
        <authorList>
            <person name="Theze J."/>
            <person name="Takatsuka J."/>
            <person name="Li Z."/>
            <person name="Gallais J."/>
            <person name="Doucet D."/>
            <person name="Arif B."/>
            <person name="Nakai M."/>
            <person name="Herniou E.A."/>
        </authorList>
    </citation>
    <scope>NUCLEOTIDE SEQUENCE</scope>
    <source>
        <strain evidence="1">Tokyo</strain>
    </source>
</reference>
<accession>A0A916NWL7</accession>
<gene>
    <name evidence="1" type="ORF">AHEV_012</name>
</gene>
<dbReference type="KEGG" id="vg:15613941"/>
<keyword evidence="2" id="KW-1185">Reference proteome</keyword>
<dbReference type="GeneID" id="15613941"/>
<evidence type="ECO:0000313" key="2">
    <source>
        <dbReference type="Proteomes" id="UP000792575"/>
    </source>
</evidence>
<proteinExistence type="predicted"/>
<dbReference type="EMBL" id="HF679131">
    <property type="protein sequence ID" value="CCU55333.1"/>
    <property type="molecule type" value="Genomic_DNA"/>
</dbReference>
<dbReference type="RefSeq" id="YP_008003835.1">
    <property type="nucleotide sequence ID" value="NC_021247.1"/>
</dbReference>
<organism evidence="1 2">
    <name type="scientific">Adoxophyes honmai entomopoxvirus 'L'</name>
    <dbReference type="NCBI Taxonomy" id="1293540"/>
    <lineage>
        <taxon>Viruses</taxon>
        <taxon>Varidnaviria</taxon>
        <taxon>Bamfordvirae</taxon>
        <taxon>Nucleocytoviricota</taxon>
        <taxon>Pokkesviricetes</taxon>
        <taxon>Chitovirales</taxon>
        <taxon>Poxviridae</taxon>
        <taxon>Entomopoxvirinae</taxon>
        <taxon>Betaentomopoxvirus</taxon>
        <taxon>Betaentomopoxvirus ahonmai</taxon>
    </lineage>
</organism>
<sequence length="164" mass="18982">MSDKKNIIDDLVDKNLITNTSLIDNKKIIKFLIDSDQLYIDDIECANLSDLSISIDILYEIFESVLEQSLIRNIIFEGLLNLVADQEMKLEDELLVYIGYCNICDPDAEIFTINMEDFEKSLDYADAIILNSKHIDCNYEYSITDLFCDKCGRALFDIDPYEIY</sequence>
<dbReference type="OrthoDB" id="26763at10239"/>
<name>A0A916NWL7_9POXV</name>
<dbReference type="Proteomes" id="UP000792575">
    <property type="component" value="Genome"/>
</dbReference>
<protein>
    <submittedName>
        <fullName evidence="1">Uncharacterized protein</fullName>
    </submittedName>
</protein>
<evidence type="ECO:0000313" key="1">
    <source>
        <dbReference type="EMBL" id="CCU55333.1"/>
    </source>
</evidence>